<dbReference type="RefSeq" id="WP_380079529.1">
    <property type="nucleotide sequence ID" value="NZ_JBHRZF010000168.1"/>
</dbReference>
<organism evidence="1 2">
    <name type="scientific">Deinococcus antarcticus</name>
    <dbReference type="NCBI Taxonomy" id="1298767"/>
    <lineage>
        <taxon>Bacteria</taxon>
        <taxon>Thermotogati</taxon>
        <taxon>Deinococcota</taxon>
        <taxon>Deinococci</taxon>
        <taxon>Deinococcales</taxon>
        <taxon>Deinococcaceae</taxon>
        <taxon>Deinococcus</taxon>
    </lineage>
</organism>
<accession>A0ABV8ACX8</accession>
<sequence>MARRPRPGQRPPHEPIRATSMWRVDQIFLVRHGQRIEVICSLVNDQGGLRNLNIVAPTSDPVKAVRHAAKFVAGKGNVFSARQARLRWAREQVVTEQDELIRDYQLEDEFLDEFEETLSAVRDQMR</sequence>
<protein>
    <submittedName>
        <fullName evidence="1">Uncharacterized protein</fullName>
    </submittedName>
</protein>
<dbReference type="EMBL" id="JBHRZF010000168">
    <property type="protein sequence ID" value="MFC3862045.1"/>
    <property type="molecule type" value="Genomic_DNA"/>
</dbReference>
<dbReference type="Proteomes" id="UP001595748">
    <property type="component" value="Unassembled WGS sequence"/>
</dbReference>
<proteinExistence type="predicted"/>
<gene>
    <name evidence="1" type="ORF">ACFOPQ_14850</name>
</gene>
<keyword evidence="2" id="KW-1185">Reference proteome</keyword>
<reference evidence="2" key="1">
    <citation type="journal article" date="2019" name="Int. J. Syst. Evol. Microbiol.">
        <title>The Global Catalogue of Microorganisms (GCM) 10K type strain sequencing project: providing services to taxonomists for standard genome sequencing and annotation.</title>
        <authorList>
            <consortium name="The Broad Institute Genomics Platform"/>
            <consortium name="The Broad Institute Genome Sequencing Center for Infectious Disease"/>
            <person name="Wu L."/>
            <person name="Ma J."/>
        </authorList>
    </citation>
    <scope>NUCLEOTIDE SEQUENCE [LARGE SCALE GENOMIC DNA]</scope>
    <source>
        <strain evidence="2">CCTCC AB 2013263</strain>
    </source>
</reference>
<comment type="caution">
    <text evidence="1">The sequence shown here is derived from an EMBL/GenBank/DDBJ whole genome shotgun (WGS) entry which is preliminary data.</text>
</comment>
<evidence type="ECO:0000313" key="2">
    <source>
        <dbReference type="Proteomes" id="UP001595748"/>
    </source>
</evidence>
<evidence type="ECO:0000313" key="1">
    <source>
        <dbReference type="EMBL" id="MFC3862045.1"/>
    </source>
</evidence>
<name>A0ABV8ACX8_9DEIO</name>